<dbReference type="EMBL" id="QKUB01000003">
    <property type="protein sequence ID" value="PZW00569.1"/>
    <property type="molecule type" value="Genomic_DNA"/>
</dbReference>
<sequence length="581" mass="68464">MHRRLFKALIFFFASILILFLFIGSLALKLNNKYRPSIYNYESYLAPDIIKKINQDYNYKQFKEVNEFTQALVQDKAIAGVGSDFQAAQLILDKKIKKIDYSIIFGKETNDWKNRKKLFTETIQDHLENFDQLIYNKLASMTPEDLKRIGFEIDSTKRSWRSLETKTKNIDEWDHFADFIIPYYSQDKGVAYNINKSTRPHLQISDEEIENLANETLKKDWLDIFKTLQKNNYQRVGWTNAYVDNLMIGAFNYGDGWEKKFTANEEGKLFEFNEDNYKDAIDSFVNFVKNASGKEIRDTKYNFLSGDGLELVNHLIEPTSGRSDAAVVYNGDALDAYYSKDNFSSVEEGLIRFIRPKHNYILMDGWIISHKLSEEDTNKFLNTLKENIYRNNSEYNGQNALNNLEEKFIEKIIENINEKAIEDAKEILQHIFENEETKKEIIDLLNKNQLLKNNNWSDLKEWFKHINPNQVEDNKFKEFLYLLRSHSDDGYKLFEDIFSDVFGDIELSEIGNFDYISYTPADSLTYQFIDKWYFGNDEIARGIFEQPHPTKDNGYSLFTYPLIDNNLRTKIVSYYFEKTKN</sequence>
<dbReference type="AlphaFoldDB" id="A0A2W7GTF0"/>
<proteinExistence type="predicted"/>
<comment type="caution">
    <text evidence="1">The sequence shown here is derived from an EMBL/GenBank/DDBJ whole genome shotgun (WGS) entry which is preliminary data.</text>
</comment>
<dbReference type="Proteomes" id="UP000249646">
    <property type="component" value="Unassembled WGS sequence"/>
</dbReference>
<evidence type="ECO:0000313" key="2">
    <source>
        <dbReference type="Proteomes" id="UP000249646"/>
    </source>
</evidence>
<organism evidence="1 2">
    <name type="scientific">Metamycoplasma auris</name>
    <dbReference type="NCBI Taxonomy" id="51363"/>
    <lineage>
        <taxon>Bacteria</taxon>
        <taxon>Bacillati</taxon>
        <taxon>Mycoplasmatota</taxon>
        <taxon>Mycoplasmoidales</taxon>
        <taxon>Metamycoplasmataceae</taxon>
        <taxon>Metamycoplasma</taxon>
    </lineage>
</organism>
<protein>
    <submittedName>
        <fullName evidence="1">Spermidine/putrescine transport system substrate-binding protein</fullName>
    </submittedName>
</protein>
<dbReference type="OrthoDB" id="403918at2"/>
<keyword evidence="2" id="KW-1185">Reference proteome</keyword>
<gene>
    <name evidence="1" type="ORF">BCF89_10328</name>
</gene>
<accession>A0A2W7GTF0</accession>
<evidence type="ECO:0000313" key="1">
    <source>
        <dbReference type="EMBL" id="PZW00569.1"/>
    </source>
</evidence>
<dbReference type="RefSeq" id="WP_111518374.1">
    <property type="nucleotide sequence ID" value="NZ_QKUB01000003.1"/>
</dbReference>
<reference evidence="1 2" key="1">
    <citation type="submission" date="2018-06" db="EMBL/GenBank/DDBJ databases">
        <title>Genomic Encyclopedia of Archaeal and Bacterial Type Strains, Phase II (KMG-II): from individual species to whole genera.</title>
        <authorList>
            <person name="Goeker M."/>
        </authorList>
    </citation>
    <scope>NUCLEOTIDE SEQUENCE [LARGE SCALE GENOMIC DNA]</scope>
    <source>
        <strain evidence="1 2">ATCC 51348</strain>
    </source>
</reference>
<name>A0A2W7GTF0_9BACT</name>